<evidence type="ECO:0000256" key="1">
    <source>
        <dbReference type="SAM" id="MobiDB-lite"/>
    </source>
</evidence>
<proteinExistence type="predicted"/>
<protein>
    <submittedName>
        <fullName evidence="2">Uncharacterized protein</fullName>
    </submittedName>
</protein>
<feature type="compositionally biased region" description="Low complexity" evidence="1">
    <location>
        <begin position="14"/>
        <end position="27"/>
    </location>
</feature>
<dbReference type="EMBL" id="CAJOBI010286408">
    <property type="protein sequence ID" value="CAF5154893.1"/>
    <property type="molecule type" value="Genomic_DNA"/>
</dbReference>
<comment type="caution">
    <text evidence="2">The sequence shown here is derived from an EMBL/GenBank/DDBJ whole genome shotgun (WGS) entry which is preliminary data.</text>
</comment>
<gene>
    <name evidence="2" type="ORF">SMN809_LOCUS64144</name>
</gene>
<feature type="compositionally biased region" description="Polar residues" evidence="1">
    <location>
        <begin position="47"/>
        <end position="67"/>
    </location>
</feature>
<accession>A0A8S3G956</accession>
<evidence type="ECO:0000313" key="3">
    <source>
        <dbReference type="Proteomes" id="UP000676336"/>
    </source>
</evidence>
<dbReference type="AlphaFoldDB" id="A0A8S3G956"/>
<name>A0A8S3G956_9BILA</name>
<feature type="non-terminal residue" evidence="2">
    <location>
        <position position="1"/>
    </location>
</feature>
<feature type="region of interest" description="Disordered" evidence="1">
    <location>
        <begin position="1"/>
        <end position="114"/>
    </location>
</feature>
<evidence type="ECO:0000313" key="2">
    <source>
        <dbReference type="EMBL" id="CAF5154893.1"/>
    </source>
</evidence>
<dbReference type="Proteomes" id="UP000676336">
    <property type="component" value="Unassembled WGS sequence"/>
</dbReference>
<organism evidence="2 3">
    <name type="scientific">Rotaria magnacalcarata</name>
    <dbReference type="NCBI Taxonomy" id="392030"/>
    <lineage>
        <taxon>Eukaryota</taxon>
        <taxon>Metazoa</taxon>
        <taxon>Spiralia</taxon>
        <taxon>Gnathifera</taxon>
        <taxon>Rotifera</taxon>
        <taxon>Eurotatoria</taxon>
        <taxon>Bdelloidea</taxon>
        <taxon>Philodinida</taxon>
        <taxon>Philodinidae</taxon>
        <taxon>Rotaria</taxon>
    </lineage>
</organism>
<feature type="compositionally biased region" description="Polar residues" evidence="1">
    <location>
        <begin position="75"/>
        <end position="114"/>
    </location>
</feature>
<sequence>FKIHLGIAESHTRSASQPWSPPNNSQSIFSPNQSQTTTTTNNNNNNFNYPSKIQDQRQSQTPMNNDGNDYLRQRLTPQNQSYSYNGFNQRNSNNASPNPYNLSQRSQQQSFTDL</sequence>
<feature type="compositionally biased region" description="Low complexity" evidence="1">
    <location>
        <begin position="36"/>
        <end position="46"/>
    </location>
</feature>
<reference evidence="2" key="1">
    <citation type="submission" date="2021-02" db="EMBL/GenBank/DDBJ databases">
        <authorList>
            <person name="Nowell W R."/>
        </authorList>
    </citation>
    <scope>NUCLEOTIDE SEQUENCE</scope>
</reference>